<dbReference type="FunFam" id="1.10.1070.11:FF:000022">
    <property type="entry name" value="Phosphatidylinositol 4-kinase stt4"/>
    <property type="match status" value="1"/>
</dbReference>
<dbReference type="GO" id="GO:0004430">
    <property type="term" value="F:1-phosphatidylinositol 4-kinase activity"/>
    <property type="evidence" value="ECO:0007669"/>
    <property type="project" value="UniProtKB-EC"/>
</dbReference>
<dbReference type="PROSITE" id="PS00915">
    <property type="entry name" value="PI3_4_KINASE_1"/>
    <property type="match status" value="1"/>
</dbReference>
<dbReference type="Proteomes" id="UP000192927">
    <property type="component" value="Unassembled WGS sequence"/>
</dbReference>
<keyword evidence="5" id="KW-0547">Nucleotide-binding</keyword>
<comment type="similarity">
    <text evidence="2">Belongs to the PI3/PI4-kinase family. Type III PI4K subfamily.</text>
</comment>
<evidence type="ECO:0000256" key="8">
    <source>
        <dbReference type="SAM" id="MobiDB-lite"/>
    </source>
</evidence>
<keyword evidence="9" id="KW-0472">Membrane</keyword>
<feature type="domain" description="PI3K/PI4K catalytic" evidence="10">
    <location>
        <begin position="1409"/>
        <end position="1709"/>
    </location>
</feature>
<dbReference type="SMART" id="SM00146">
    <property type="entry name" value="PI3Kc"/>
    <property type="match status" value="1"/>
</dbReference>
<reference evidence="13" key="1">
    <citation type="submission" date="2017-03" db="EMBL/GenBank/DDBJ databases">
        <authorList>
            <person name="Sharma R."/>
            <person name="Thines M."/>
        </authorList>
    </citation>
    <scope>NUCLEOTIDE SEQUENCE [LARGE SCALE GENOMIC DNA]</scope>
</reference>
<feature type="region of interest" description="Disordered" evidence="8">
    <location>
        <begin position="22"/>
        <end position="61"/>
    </location>
</feature>
<protein>
    <recommendedName>
        <fullName evidence="3">1-phosphatidylinositol 4-kinase</fullName>
        <ecNumber evidence="3">2.7.1.67</ecNumber>
    </recommendedName>
</protein>
<dbReference type="Pfam" id="PF00454">
    <property type="entry name" value="PI3_PI4_kinase"/>
    <property type="match status" value="1"/>
</dbReference>
<evidence type="ECO:0000256" key="2">
    <source>
        <dbReference type="ARBA" id="ARBA00006209"/>
    </source>
</evidence>
<dbReference type="SMART" id="SM00145">
    <property type="entry name" value="PI3Ka"/>
    <property type="match status" value="1"/>
</dbReference>
<dbReference type="Gene3D" id="3.30.1010.10">
    <property type="entry name" value="Phosphatidylinositol 3-kinase Catalytic Subunit, Chain A, domain 4"/>
    <property type="match status" value="1"/>
</dbReference>
<dbReference type="Pfam" id="PF00613">
    <property type="entry name" value="PI3Ka"/>
    <property type="match status" value="1"/>
</dbReference>
<dbReference type="PANTHER" id="PTHR10048">
    <property type="entry name" value="PHOSPHATIDYLINOSITOL KINASE"/>
    <property type="match status" value="1"/>
</dbReference>
<evidence type="ECO:0000259" key="10">
    <source>
        <dbReference type="PROSITE" id="PS50290"/>
    </source>
</evidence>
<evidence type="ECO:0000256" key="5">
    <source>
        <dbReference type="ARBA" id="ARBA00022741"/>
    </source>
</evidence>
<evidence type="ECO:0000256" key="1">
    <source>
        <dbReference type="ARBA" id="ARBA00001686"/>
    </source>
</evidence>
<dbReference type="InterPro" id="IPR042236">
    <property type="entry name" value="PI3K_accessory_sf"/>
</dbReference>
<dbReference type="EC" id="2.7.1.67" evidence="3"/>
<dbReference type="GO" id="GO:0005737">
    <property type="term" value="C:cytoplasm"/>
    <property type="evidence" value="ECO:0007669"/>
    <property type="project" value="TreeGrafter"/>
</dbReference>
<comment type="catalytic activity">
    <reaction evidence="1">
        <text>a 1,2-diacyl-sn-glycero-3-phospho-(1D-myo-inositol) + ATP = a 1,2-diacyl-sn-glycero-3-phospho-(1D-myo-inositol 4-phosphate) + ADP + H(+)</text>
        <dbReference type="Rhea" id="RHEA:19877"/>
        <dbReference type="ChEBI" id="CHEBI:15378"/>
        <dbReference type="ChEBI" id="CHEBI:30616"/>
        <dbReference type="ChEBI" id="CHEBI:57880"/>
        <dbReference type="ChEBI" id="CHEBI:58178"/>
        <dbReference type="ChEBI" id="CHEBI:456216"/>
        <dbReference type="EC" id="2.7.1.67"/>
    </reaction>
</comment>
<evidence type="ECO:0000256" key="3">
    <source>
        <dbReference type="ARBA" id="ARBA00012169"/>
    </source>
</evidence>
<dbReference type="InterPro" id="IPR018936">
    <property type="entry name" value="PI3/4_kinase_CS"/>
</dbReference>
<dbReference type="GO" id="GO:0005524">
    <property type="term" value="F:ATP binding"/>
    <property type="evidence" value="ECO:0007669"/>
    <property type="project" value="UniProtKB-KW"/>
</dbReference>
<dbReference type="CDD" id="cd05167">
    <property type="entry name" value="PI4Kc_III_alpha"/>
    <property type="match status" value="1"/>
</dbReference>
<dbReference type="InterPro" id="IPR011009">
    <property type="entry name" value="Kinase-like_dom_sf"/>
</dbReference>
<dbReference type="PROSITE" id="PS51545">
    <property type="entry name" value="PIK_HELICAL"/>
    <property type="match status" value="1"/>
</dbReference>
<dbReference type="GO" id="GO:0005886">
    <property type="term" value="C:plasma membrane"/>
    <property type="evidence" value="ECO:0007669"/>
    <property type="project" value="TreeGrafter"/>
</dbReference>
<evidence type="ECO:0000256" key="9">
    <source>
        <dbReference type="SAM" id="Phobius"/>
    </source>
</evidence>
<dbReference type="InterPro" id="IPR000403">
    <property type="entry name" value="PI3/4_kinase_cat_dom"/>
</dbReference>
<keyword evidence="9" id="KW-0812">Transmembrane</keyword>
<feature type="domain" description="PIK helical" evidence="11">
    <location>
        <begin position="1172"/>
        <end position="1336"/>
    </location>
</feature>
<organism evidence="12 13">
    <name type="scientific">Lasallia pustulata</name>
    <dbReference type="NCBI Taxonomy" id="136370"/>
    <lineage>
        <taxon>Eukaryota</taxon>
        <taxon>Fungi</taxon>
        <taxon>Dikarya</taxon>
        <taxon>Ascomycota</taxon>
        <taxon>Pezizomycotina</taxon>
        <taxon>Lecanoromycetes</taxon>
        <taxon>OSLEUM clade</taxon>
        <taxon>Umbilicariomycetidae</taxon>
        <taxon>Umbilicariales</taxon>
        <taxon>Umbilicariaceae</taxon>
        <taxon>Lasallia</taxon>
    </lineage>
</organism>
<evidence type="ECO:0000256" key="7">
    <source>
        <dbReference type="ARBA" id="ARBA00022840"/>
    </source>
</evidence>
<dbReference type="EMBL" id="FWEW01000043">
    <property type="protein sequence ID" value="SLM33452.1"/>
    <property type="molecule type" value="Genomic_DNA"/>
</dbReference>
<feature type="transmembrane region" description="Helical" evidence="9">
    <location>
        <begin position="188"/>
        <end position="208"/>
    </location>
</feature>
<sequence length="1725" mass="191929">MADSDSQGQDLRRNALKKISALSAVPARAPPKSSDLDRLCRACPRPPKLPNGSSREQPSPLAQIPMTLPELDVLLALCKAAPVLNGADSAKHLLLQISPYLLEAHAQVIAPSPFLRSLEPSPIEALTYNLLTAVLAIGIKHDSLHHIVLKNTTGYLYSCLEALNSISTADRHNATPQHDMGARETFKLAAISVSILGFLEAAAIYVHFYTVAERLELLGLLRQILTEGFLVAVEGAFSSIRTSSTASDVIGEWKQYTRRYAVSGRPLGAMLLQRGFMRLLVSCSSLQVSSVDDLQKTDILDILMARPLPDDNERLDADSSLQEIMVDVAIEELHLLEDGSDYLQLGSAWQQRLAFTVKAYALTVFLNCMVVDEDLADADVLMTWLEGTMTDPVQMADDALASVVLKSMAVVAKTSPAIASSLSRSLPRFIVQGGLRGPTVAVAARCLAYILQLLSQDAVITGLYSLGNVLTVGSANDRAIGTAVLPESSLSGQRNSTRYTQQSTGSAISLGLGGEQETSAVYCNVVCAIVNIASICKDEKIAALAQSMLLQKLGRVSLAVDAQIVTEAASLATSGGQLEFKSLLKLYSRFGHVSAVQENNTLQEAVVKARVHLSTCLGQDSPLFQIYLMHLLEAIISKGDTHEGENSHEADVELAALEIAQLLKPLAALLSGCSEKTKDSWDDDVARLNREAWFNIVVHGIRPGTDLGEQYAKELRILAMHSQPLIAKDRAGQSESDIELNTILRRGMSGLRIVEQKKRLIALLPNCEAEVKALSYPKVIFLSAAYMVETLRADTGDCTHVLTYFLDPSFKSSEMGKCMAAIADVVMDIYLRRTLGGRHADSSSPLVARQLALVFTGCCHRILKVQQVSASCADRIISLIPSSLCQKSSLFALLELLSIMWTSCLEEETDEYEWKSNFVSARGKVSVELSDDYEFRRRTLNTFYKRAKSWVTAVISIAPLDVKGLLQTYLSEYDDDGAYGHVSLGRSFAVELGSAIPASDQRLGAIDRHGEENINTASDFIAQYTTRQEYRYADTLPDYDQDWSRFLHLNGERNSSTGPNHDVDNAEAILAHLEHRTSRGTYVSIGELRDVLRRAAALLCKSNEDQCSIVHHLVGIPFTIFTKQSIKLGISLWLGVINENPQMEPRILVEIAENWERTVRRKLGVFNDRFHHLDPFYIKEEFAPSDKEILLKRQRAAHNLIAPHLRILQFLSSHFNATRLGSIHMQKIFHRLIGVSLQAVTYFLPAYANHPFIIQYAMRALESHSVDVTFFYVPQIVQTLRYDALGYVERYIIETAKFSQLFAHQIIWNMKANAYKDEDSTIEDPVKPTLDHVMNNMIASFSGTDKGFYEREFAFFNEITDISGKLRPFIKRSKPEKKQKIEEELRKIKVEVGVYLPSNPDGVVIGIDRKSGKPLQSHAKAPYMATFRIKKNRGEMEGTDKMLGKTNENKEMDQNAPVTSEHTFEVWQSAIFKVGDDCRQDVLALQMIAAFRGIFNCVGLDVYVYPYRVTATAPGCGVIDVLPNSISRDMLGREAVNGLYDYFVSKYGGEDSIRFQEARNNFVKSMAAYSVISYLLQFKDRHNGNIMVDDAGHILHIDFGFCFDIAPGGVRFERAPFKLTSEMVAVMGGSTESQSYKWFEELSIKSFLASRQYTEKLCHLVVLMLDSGLPCFKPETIRHFRERFVLDKSEREAADFMKDLIHKSYRSYSTKGYDQFQLLTNGIPY</sequence>
<dbReference type="FunFam" id="3.30.1010.10:FF:000014">
    <property type="entry name" value="Phosphatidylinositol 4-kinase STT4"/>
    <property type="match status" value="1"/>
</dbReference>
<dbReference type="GO" id="GO:0046854">
    <property type="term" value="P:phosphatidylinositol phosphate biosynthetic process"/>
    <property type="evidence" value="ECO:0007669"/>
    <property type="project" value="InterPro"/>
</dbReference>
<proteinExistence type="inferred from homology"/>
<keyword evidence="9" id="KW-1133">Transmembrane helix</keyword>
<dbReference type="PROSITE" id="PS50290">
    <property type="entry name" value="PI3_4_KINASE_3"/>
    <property type="match status" value="1"/>
</dbReference>
<dbReference type="SUPFAM" id="SSF56112">
    <property type="entry name" value="Protein kinase-like (PK-like)"/>
    <property type="match status" value="1"/>
</dbReference>
<evidence type="ECO:0000259" key="11">
    <source>
        <dbReference type="PROSITE" id="PS51545"/>
    </source>
</evidence>
<evidence type="ECO:0000256" key="6">
    <source>
        <dbReference type="ARBA" id="ARBA00022777"/>
    </source>
</evidence>
<evidence type="ECO:0000256" key="4">
    <source>
        <dbReference type="ARBA" id="ARBA00022679"/>
    </source>
</evidence>
<keyword evidence="13" id="KW-1185">Reference proteome</keyword>
<keyword evidence="6" id="KW-0418">Kinase</keyword>
<evidence type="ECO:0000313" key="12">
    <source>
        <dbReference type="EMBL" id="SLM33452.1"/>
    </source>
</evidence>
<evidence type="ECO:0000313" key="13">
    <source>
        <dbReference type="Proteomes" id="UP000192927"/>
    </source>
</evidence>
<dbReference type="PANTHER" id="PTHR10048:SF15">
    <property type="entry name" value="PHOSPHATIDYLINOSITOL 4-KINASE ALPHA"/>
    <property type="match status" value="1"/>
</dbReference>
<dbReference type="InterPro" id="IPR036940">
    <property type="entry name" value="PI3/4_kinase_cat_sf"/>
</dbReference>
<accession>A0A1W5CRM2</accession>
<dbReference type="SUPFAM" id="SSF48371">
    <property type="entry name" value="ARM repeat"/>
    <property type="match status" value="1"/>
</dbReference>
<dbReference type="InterPro" id="IPR015433">
    <property type="entry name" value="PI3/4_kinase"/>
</dbReference>
<dbReference type="PROSITE" id="PS00916">
    <property type="entry name" value="PI3_4_KINASE_2"/>
    <property type="match status" value="1"/>
</dbReference>
<dbReference type="InterPro" id="IPR016024">
    <property type="entry name" value="ARM-type_fold"/>
</dbReference>
<keyword evidence="4" id="KW-0808">Transferase</keyword>
<dbReference type="GO" id="GO:0048015">
    <property type="term" value="P:phosphatidylinositol-mediated signaling"/>
    <property type="evidence" value="ECO:0007669"/>
    <property type="project" value="TreeGrafter"/>
</dbReference>
<name>A0A1W5CRM2_9LECA</name>
<dbReference type="FunFam" id="1.25.40.70:FF:000011">
    <property type="entry name" value="Phosphatidylinositol 4-kinase alpha"/>
    <property type="match status" value="1"/>
</dbReference>
<dbReference type="InterPro" id="IPR001263">
    <property type="entry name" value="PI3K_accessory_dom"/>
</dbReference>
<keyword evidence="7" id="KW-0067">ATP-binding</keyword>
<dbReference type="Gene3D" id="1.10.1070.11">
    <property type="entry name" value="Phosphatidylinositol 3-/4-kinase, catalytic domain"/>
    <property type="match status" value="1"/>
</dbReference>
<dbReference type="Gene3D" id="1.25.40.70">
    <property type="entry name" value="Phosphatidylinositol 3-kinase, accessory domain (PIK)"/>
    <property type="match status" value="1"/>
</dbReference>